<dbReference type="AlphaFoldDB" id="A0A0C9UBI3"/>
<dbReference type="GO" id="GO:0003968">
    <property type="term" value="F:RNA-directed RNA polymerase activity"/>
    <property type="evidence" value="ECO:0007669"/>
    <property type="project" value="UniProtKB-KW"/>
</dbReference>
<feature type="domain" description="RDRP core" evidence="2">
    <location>
        <begin position="1"/>
        <end position="381"/>
    </location>
</feature>
<dbReference type="EC" id="2.7.7.48" evidence="1"/>
<evidence type="ECO:0000256" key="1">
    <source>
        <dbReference type="RuleBase" id="RU363098"/>
    </source>
</evidence>
<reference evidence="3 4" key="1">
    <citation type="submission" date="2014-06" db="EMBL/GenBank/DDBJ databases">
        <title>Evolutionary Origins and Diversification of the Mycorrhizal Mutualists.</title>
        <authorList>
            <consortium name="DOE Joint Genome Institute"/>
            <consortium name="Mycorrhizal Genomics Consortium"/>
            <person name="Kohler A."/>
            <person name="Kuo A."/>
            <person name="Nagy L.G."/>
            <person name="Floudas D."/>
            <person name="Copeland A."/>
            <person name="Barry K.W."/>
            <person name="Cichocki N."/>
            <person name="Veneault-Fourrey C."/>
            <person name="LaButti K."/>
            <person name="Lindquist E.A."/>
            <person name="Lipzen A."/>
            <person name="Lundell T."/>
            <person name="Morin E."/>
            <person name="Murat C."/>
            <person name="Riley R."/>
            <person name="Ohm R."/>
            <person name="Sun H."/>
            <person name="Tunlid A."/>
            <person name="Henrissat B."/>
            <person name="Grigoriev I.V."/>
            <person name="Hibbett D.S."/>
            <person name="Martin F."/>
        </authorList>
    </citation>
    <scope>NUCLEOTIDE SEQUENCE [LARGE SCALE GENOMIC DNA]</scope>
    <source>
        <strain evidence="3 4">SS14</strain>
    </source>
</reference>
<evidence type="ECO:0000259" key="2">
    <source>
        <dbReference type="Pfam" id="PF05183"/>
    </source>
</evidence>
<proteinExistence type="inferred from homology"/>
<keyword evidence="4" id="KW-1185">Reference proteome</keyword>
<protein>
    <recommendedName>
        <fullName evidence="1">RNA-dependent RNA polymerase</fullName>
        <ecNumber evidence="1">2.7.7.48</ecNumber>
    </recommendedName>
</protein>
<keyword evidence="1" id="KW-0808">Transferase</keyword>
<evidence type="ECO:0000313" key="3">
    <source>
        <dbReference type="EMBL" id="KIJ26437.1"/>
    </source>
</evidence>
<dbReference type="InterPro" id="IPR007855">
    <property type="entry name" value="RDRP"/>
</dbReference>
<dbReference type="GO" id="GO:0031380">
    <property type="term" value="C:nuclear RNA-directed RNA polymerase complex"/>
    <property type="evidence" value="ECO:0007669"/>
    <property type="project" value="TreeGrafter"/>
</dbReference>
<evidence type="ECO:0000313" key="4">
    <source>
        <dbReference type="Proteomes" id="UP000054279"/>
    </source>
</evidence>
<keyword evidence="1" id="KW-0548">Nucleotidyltransferase</keyword>
<name>A0A0C9UBI3_SPHS4</name>
<dbReference type="GO" id="GO:0003723">
    <property type="term" value="F:RNA binding"/>
    <property type="evidence" value="ECO:0007669"/>
    <property type="project" value="UniProtKB-KW"/>
</dbReference>
<dbReference type="InterPro" id="IPR057596">
    <property type="entry name" value="RDRP_core"/>
</dbReference>
<comment type="similarity">
    <text evidence="1">Belongs to the RdRP family.</text>
</comment>
<organism evidence="3 4">
    <name type="scientific">Sphaerobolus stellatus (strain SS14)</name>
    <dbReference type="NCBI Taxonomy" id="990650"/>
    <lineage>
        <taxon>Eukaryota</taxon>
        <taxon>Fungi</taxon>
        <taxon>Dikarya</taxon>
        <taxon>Basidiomycota</taxon>
        <taxon>Agaricomycotina</taxon>
        <taxon>Agaricomycetes</taxon>
        <taxon>Phallomycetidae</taxon>
        <taxon>Geastrales</taxon>
        <taxon>Sphaerobolaceae</taxon>
        <taxon>Sphaerobolus</taxon>
    </lineage>
</organism>
<dbReference type="PANTHER" id="PTHR23079">
    <property type="entry name" value="RNA-DEPENDENT RNA POLYMERASE"/>
    <property type="match status" value="1"/>
</dbReference>
<gene>
    <name evidence="3" type="ORF">M422DRAFT_272485</name>
</gene>
<dbReference type="OrthoDB" id="6513042at2759"/>
<sequence length="429" mass="47197">MVAVDSRLEGVRMRLRPSMKVILSSLRLRGHSNILGLNYSSPLIQALEDLGVGHRAFLELQSAAVADIQAARQSLPNFAGLLDGHALGRSYSLAYLMRSLDGIGCDFEHHDPNRAVGTPFVRSLVDTAILSVLRGLKHNARIPVPNSWNLVGIADESLELDPGGIYACVWELDAEVPVWLQGPTMIYRSPTIHPGDVQMVTAVKPPIGSIYRDHPMANVVIFSCKGKRDLASCLGGGDLDGDLYLVCQYPILIVSRDRVHAPGDYPATKRKDIGRPSTIADVADFYVESINSGMVGLLSTNHLILSDQSSFGTFDHDCLKLAELCSKAVDHPKSGISVDMKEIPRFPIPYKPDWKSDENLNPRKTNYYESSRANGHLFRAIKLEGNTQELSFDSRMATLKDKPKDMQAQAPPPIDAITLTLESIVEEYL</sequence>
<dbReference type="Pfam" id="PF05183">
    <property type="entry name" value="RdRP"/>
    <property type="match status" value="1"/>
</dbReference>
<dbReference type="Proteomes" id="UP000054279">
    <property type="component" value="Unassembled WGS sequence"/>
</dbReference>
<comment type="catalytic activity">
    <reaction evidence="1">
        <text>RNA(n) + a ribonucleoside 5'-triphosphate = RNA(n+1) + diphosphate</text>
        <dbReference type="Rhea" id="RHEA:21248"/>
        <dbReference type="Rhea" id="RHEA-COMP:14527"/>
        <dbReference type="Rhea" id="RHEA-COMP:17342"/>
        <dbReference type="ChEBI" id="CHEBI:33019"/>
        <dbReference type="ChEBI" id="CHEBI:61557"/>
        <dbReference type="ChEBI" id="CHEBI:140395"/>
        <dbReference type="EC" id="2.7.7.48"/>
    </reaction>
</comment>
<keyword evidence="1" id="KW-0696">RNA-directed RNA polymerase</keyword>
<accession>A0A0C9UBI3</accession>
<dbReference type="HOGENOM" id="CLU_639629_0_0_1"/>
<keyword evidence="1" id="KW-0694">RNA-binding</keyword>
<dbReference type="PANTHER" id="PTHR23079:SF55">
    <property type="entry name" value="RNA-DIRECTED RNA POLYMERASE"/>
    <property type="match status" value="1"/>
</dbReference>
<dbReference type="GO" id="GO:0030422">
    <property type="term" value="P:siRNA processing"/>
    <property type="evidence" value="ECO:0007669"/>
    <property type="project" value="TreeGrafter"/>
</dbReference>
<dbReference type="EMBL" id="KN837369">
    <property type="protein sequence ID" value="KIJ26437.1"/>
    <property type="molecule type" value="Genomic_DNA"/>
</dbReference>